<keyword evidence="1" id="KW-0812">Transmembrane</keyword>
<keyword evidence="3" id="KW-1185">Reference proteome</keyword>
<evidence type="ECO:0000313" key="3">
    <source>
        <dbReference type="Proteomes" id="UP001324287"/>
    </source>
</evidence>
<dbReference type="EMBL" id="CP141261">
    <property type="protein sequence ID" value="WRL66654.1"/>
    <property type="molecule type" value="Genomic_DNA"/>
</dbReference>
<keyword evidence="1" id="KW-1133">Transmembrane helix</keyword>
<evidence type="ECO:0000313" key="2">
    <source>
        <dbReference type="EMBL" id="WRL66654.1"/>
    </source>
</evidence>
<accession>A0ABZ1B768</accession>
<feature type="transmembrane region" description="Helical" evidence="1">
    <location>
        <begin position="21"/>
        <end position="43"/>
    </location>
</feature>
<organism evidence="2 3">
    <name type="scientific">Blastococcus brunescens</name>
    <dbReference type="NCBI Taxonomy" id="1564165"/>
    <lineage>
        <taxon>Bacteria</taxon>
        <taxon>Bacillati</taxon>
        <taxon>Actinomycetota</taxon>
        <taxon>Actinomycetes</taxon>
        <taxon>Geodermatophilales</taxon>
        <taxon>Geodermatophilaceae</taxon>
        <taxon>Blastococcus</taxon>
    </lineage>
</organism>
<evidence type="ECO:0000256" key="1">
    <source>
        <dbReference type="SAM" id="Phobius"/>
    </source>
</evidence>
<protein>
    <submittedName>
        <fullName evidence="2">Uncharacterized protein</fullName>
    </submittedName>
</protein>
<name>A0ABZ1B768_9ACTN</name>
<dbReference type="RefSeq" id="WP_324277966.1">
    <property type="nucleotide sequence ID" value="NZ_CP141261.1"/>
</dbReference>
<sequence length="80" mass="8377">MAGDSRGGGARAAIVARLRGSLWPVPVLGIVIAIGLGVGLPALDEMLASRPDGHPLFFAFGAARRLPVTCWPRSRARSSR</sequence>
<proteinExistence type="predicted"/>
<keyword evidence="1" id="KW-0472">Membrane</keyword>
<reference evidence="2 3" key="1">
    <citation type="submission" date="2023-12" db="EMBL/GenBank/DDBJ databases">
        <title>Blastococcus brunescens sp. nov., an actonobacterium isolated from sandstone collected in sahara desert.</title>
        <authorList>
            <person name="Gtari M."/>
            <person name="Ghodhbane F."/>
        </authorList>
    </citation>
    <scope>NUCLEOTIDE SEQUENCE [LARGE SCALE GENOMIC DNA]</scope>
    <source>
        <strain evidence="2 3">BMG 8361</strain>
    </source>
</reference>
<dbReference type="Proteomes" id="UP001324287">
    <property type="component" value="Chromosome"/>
</dbReference>
<gene>
    <name evidence="2" type="ORF">U6N30_15425</name>
</gene>